<keyword evidence="6" id="KW-1185">Reference proteome</keyword>
<dbReference type="Pfam" id="PF02563">
    <property type="entry name" value="Poly_export"/>
    <property type="match status" value="1"/>
</dbReference>
<evidence type="ECO:0000259" key="3">
    <source>
        <dbReference type="Pfam" id="PF02563"/>
    </source>
</evidence>
<proteinExistence type="predicted"/>
<accession>A0ABX0TQJ5</accession>
<feature type="signal peptide" evidence="2">
    <location>
        <begin position="1"/>
        <end position="24"/>
    </location>
</feature>
<dbReference type="InterPro" id="IPR019554">
    <property type="entry name" value="Soluble_ligand-bd"/>
</dbReference>
<evidence type="ECO:0000313" key="6">
    <source>
        <dbReference type="Proteomes" id="UP000727456"/>
    </source>
</evidence>
<dbReference type="RefSeq" id="WP_243843330.1">
    <property type="nucleotide sequence ID" value="NZ_JAAOZC010000003.1"/>
</dbReference>
<dbReference type="InterPro" id="IPR003715">
    <property type="entry name" value="Poly_export_N"/>
</dbReference>
<dbReference type="EMBL" id="JAAOZC010000003">
    <property type="protein sequence ID" value="NIJ07798.1"/>
    <property type="molecule type" value="Genomic_DNA"/>
</dbReference>
<keyword evidence="1 2" id="KW-0732">Signal</keyword>
<dbReference type="Gene3D" id="3.30.1950.10">
    <property type="entry name" value="wza like domain"/>
    <property type="match status" value="1"/>
</dbReference>
<feature type="domain" description="Polysaccharide export protein N-terminal" evidence="3">
    <location>
        <begin position="44"/>
        <end position="118"/>
    </location>
</feature>
<reference evidence="5 6" key="1">
    <citation type="submission" date="2020-03" db="EMBL/GenBank/DDBJ databases">
        <title>Genomic Encyclopedia of Type Strains, Phase III (KMG-III): the genomes of soil and plant-associated and newly described type strains.</title>
        <authorList>
            <person name="Whitman W."/>
        </authorList>
    </citation>
    <scope>NUCLEOTIDE SEQUENCE [LARGE SCALE GENOMIC DNA]</scope>
    <source>
        <strain evidence="5 6">CECT 8804</strain>
    </source>
</reference>
<evidence type="ECO:0000259" key="4">
    <source>
        <dbReference type="Pfam" id="PF10531"/>
    </source>
</evidence>
<organism evidence="5 6">
    <name type="scientific">Sphingomonas vulcanisoli</name>
    <dbReference type="NCBI Taxonomy" id="1658060"/>
    <lineage>
        <taxon>Bacteria</taxon>
        <taxon>Pseudomonadati</taxon>
        <taxon>Pseudomonadota</taxon>
        <taxon>Alphaproteobacteria</taxon>
        <taxon>Sphingomonadales</taxon>
        <taxon>Sphingomonadaceae</taxon>
        <taxon>Sphingomonas</taxon>
    </lineage>
</organism>
<gene>
    <name evidence="5" type="ORF">FHS31_001408</name>
</gene>
<name>A0ABX0TQJ5_9SPHN</name>
<feature type="chain" id="PRO_5045539173" evidence="2">
    <location>
        <begin position="25"/>
        <end position="210"/>
    </location>
</feature>
<dbReference type="Pfam" id="PF10531">
    <property type="entry name" value="SLBB"/>
    <property type="match status" value="1"/>
</dbReference>
<evidence type="ECO:0000256" key="1">
    <source>
        <dbReference type="ARBA" id="ARBA00022729"/>
    </source>
</evidence>
<evidence type="ECO:0000256" key="2">
    <source>
        <dbReference type="SAM" id="SignalP"/>
    </source>
</evidence>
<dbReference type="Gene3D" id="3.10.560.10">
    <property type="entry name" value="Outer membrane lipoprotein wza domain like"/>
    <property type="match status" value="1"/>
</dbReference>
<dbReference type="Proteomes" id="UP000727456">
    <property type="component" value="Unassembled WGS sequence"/>
</dbReference>
<dbReference type="PANTHER" id="PTHR33619">
    <property type="entry name" value="POLYSACCHARIDE EXPORT PROTEIN GFCE-RELATED"/>
    <property type="match status" value="1"/>
</dbReference>
<comment type="caution">
    <text evidence="5">The sequence shown here is derived from an EMBL/GenBank/DDBJ whole genome shotgun (WGS) entry which is preliminary data.</text>
</comment>
<dbReference type="InterPro" id="IPR049712">
    <property type="entry name" value="Poly_export"/>
</dbReference>
<sequence length="210" mass="21357">MKTMKLSLSSACLWAGLAASAAIAAPPAAPTAVQSAASAPASGTSTYRISPGDGLEVYVWGDERLQRTLTVLPDGSFSFPLAGTVMAAGHTSNEVETQLSKLLAGQYKGVPPQVTVSVRAPSGMQISVIGKVHSPGTFSPTRYLTVLDALALSGGPTDFADVGGIVVLRNVNGRLTTLKAKLGGILKGKVGDGDLADIPMLQAGDTVIVP</sequence>
<dbReference type="PANTHER" id="PTHR33619:SF3">
    <property type="entry name" value="POLYSACCHARIDE EXPORT PROTEIN GFCE-RELATED"/>
    <property type="match status" value="1"/>
</dbReference>
<protein>
    <submittedName>
        <fullName evidence="5">Polysaccharide export outer membrane protein</fullName>
    </submittedName>
</protein>
<evidence type="ECO:0000313" key="5">
    <source>
        <dbReference type="EMBL" id="NIJ07798.1"/>
    </source>
</evidence>
<feature type="domain" description="Soluble ligand binding" evidence="4">
    <location>
        <begin position="126"/>
        <end position="170"/>
    </location>
</feature>